<dbReference type="STRING" id="158441.A0A226F6M5"/>
<comment type="caution">
    <text evidence="2">The sequence shown here is derived from an EMBL/GenBank/DDBJ whole genome shotgun (WGS) entry which is preliminary data.</text>
</comment>
<sequence>MATFTEEQEKYIKIVGDDGHNGPVGSVTIVEPNLAGEHTASSCVTVDIKFESGKEINLFVKTFTTNPGYADLVKEMNLFSKEQSFFNLFVKDAEHLCEEKVGSPKAIQIFPKLWYGTDEIIVLDNLMSSGYVMLKKEDCQDFNQAKMVLEKLARLHAVSSIMLKNNGVDKFKEKYAKVVIEAFEGESFENMMSPMYDNSLRTIIKILQNNDMPGRDAALEYFKSYVGKAFRQVMDTLEYDTGDKLLVLNHGDAWNNNMMFHKCTESGALDDVMLIDLQVARIATPSVDLSYFLFTSVKPGVRREHFNTLMKIYYDKFCQVVTSLGEEAPFSFEELLHDYGRKSVYGYFMALTSNCAPGAMAEMDFEKMDPEVSKLIEQMSAIVESWVKRNPDEARKIAEETIFCHEEFLGYRKIVTA</sequence>
<dbReference type="SMART" id="SM00587">
    <property type="entry name" value="CHK"/>
    <property type="match status" value="1"/>
</dbReference>
<accession>A0A226F6M5</accession>
<dbReference type="AlphaFoldDB" id="A0A226F6M5"/>
<dbReference type="PANTHER" id="PTHR11012:SF30">
    <property type="entry name" value="PROTEIN KINASE-LIKE DOMAIN-CONTAINING"/>
    <property type="match status" value="1"/>
</dbReference>
<dbReference type="Gene3D" id="3.90.1200.10">
    <property type="match status" value="1"/>
</dbReference>
<dbReference type="InterPro" id="IPR015897">
    <property type="entry name" value="CHK_kinase-like"/>
</dbReference>
<feature type="domain" description="CHK kinase-like" evidence="1">
    <location>
        <begin position="121"/>
        <end position="323"/>
    </location>
</feature>
<dbReference type="SUPFAM" id="SSF56112">
    <property type="entry name" value="Protein kinase-like (PK-like)"/>
    <property type="match status" value="1"/>
</dbReference>
<dbReference type="EMBL" id="LNIX01000001">
    <property type="protein sequence ID" value="OXA65147.1"/>
    <property type="molecule type" value="Genomic_DNA"/>
</dbReference>
<keyword evidence="3" id="KW-1185">Reference proteome</keyword>
<protein>
    <recommendedName>
        <fullName evidence="1">CHK kinase-like domain-containing protein</fullName>
    </recommendedName>
</protein>
<gene>
    <name evidence="2" type="ORF">Fcan01_01719</name>
</gene>
<dbReference type="InterPro" id="IPR004119">
    <property type="entry name" value="EcKL"/>
</dbReference>
<dbReference type="OrthoDB" id="8250698at2759"/>
<evidence type="ECO:0000313" key="3">
    <source>
        <dbReference type="Proteomes" id="UP000198287"/>
    </source>
</evidence>
<evidence type="ECO:0000259" key="1">
    <source>
        <dbReference type="SMART" id="SM00587"/>
    </source>
</evidence>
<organism evidence="2 3">
    <name type="scientific">Folsomia candida</name>
    <name type="common">Springtail</name>
    <dbReference type="NCBI Taxonomy" id="158441"/>
    <lineage>
        <taxon>Eukaryota</taxon>
        <taxon>Metazoa</taxon>
        <taxon>Ecdysozoa</taxon>
        <taxon>Arthropoda</taxon>
        <taxon>Hexapoda</taxon>
        <taxon>Collembola</taxon>
        <taxon>Entomobryomorpha</taxon>
        <taxon>Isotomoidea</taxon>
        <taxon>Isotomidae</taxon>
        <taxon>Proisotominae</taxon>
        <taxon>Folsomia</taxon>
    </lineage>
</organism>
<proteinExistence type="predicted"/>
<name>A0A226F6M5_FOLCA</name>
<evidence type="ECO:0000313" key="2">
    <source>
        <dbReference type="EMBL" id="OXA65147.1"/>
    </source>
</evidence>
<dbReference type="Proteomes" id="UP000198287">
    <property type="component" value="Unassembled WGS sequence"/>
</dbReference>
<dbReference type="Pfam" id="PF02958">
    <property type="entry name" value="EcKL"/>
    <property type="match status" value="1"/>
</dbReference>
<reference evidence="2 3" key="1">
    <citation type="submission" date="2015-12" db="EMBL/GenBank/DDBJ databases">
        <title>The genome of Folsomia candida.</title>
        <authorList>
            <person name="Faddeeva A."/>
            <person name="Derks M.F."/>
            <person name="Anvar Y."/>
            <person name="Smit S."/>
            <person name="Van Straalen N."/>
            <person name="Roelofs D."/>
        </authorList>
    </citation>
    <scope>NUCLEOTIDE SEQUENCE [LARGE SCALE GENOMIC DNA]</scope>
    <source>
        <strain evidence="2 3">VU population</strain>
        <tissue evidence="2">Whole body</tissue>
    </source>
</reference>
<dbReference type="OMA" id="HSEMIDE"/>
<dbReference type="PANTHER" id="PTHR11012">
    <property type="entry name" value="PROTEIN KINASE-LIKE DOMAIN-CONTAINING"/>
    <property type="match status" value="1"/>
</dbReference>
<dbReference type="InterPro" id="IPR011009">
    <property type="entry name" value="Kinase-like_dom_sf"/>
</dbReference>